<dbReference type="NCBIfam" id="NF047422">
    <property type="entry name" value="YfmF_fam"/>
    <property type="match status" value="1"/>
</dbReference>
<organism evidence="2 3">
    <name type="scientific">Alkaliphilus hydrothermalis</name>
    <dbReference type="NCBI Taxonomy" id="1482730"/>
    <lineage>
        <taxon>Bacteria</taxon>
        <taxon>Bacillati</taxon>
        <taxon>Bacillota</taxon>
        <taxon>Clostridia</taxon>
        <taxon>Peptostreptococcales</taxon>
        <taxon>Natronincolaceae</taxon>
        <taxon>Alkaliphilus</taxon>
    </lineage>
</organism>
<protein>
    <submittedName>
        <fullName evidence="2">Zn-dependent peptidase</fullName>
    </submittedName>
</protein>
<accession>A0ABS2NNT0</accession>
<dbReference type="Proteomes" id="UP001314796">
    <property type="component" value="Unassembled WGS sequence"/>
</dbReference>
<proteinExistence type="predicted"/>
<dbReference type="InterPro" id="IPR011249">
    <property type="entry name" value="Metalloenz_LuxS/M16"/>
</dbReference>
<comment type="caution">
    <text evidence="2">The sequence shown here is derived from an EMBL/GenBank/DDBJ whole genome shotgun (WGS) entry which is preliminary data.</text>
</comment>
<dbReference type="Gene3D" id="3.30.830.10">
    <property type="entry name" value="Metalloenzyme, LuxS/M16 peptidase-like"/>
    <property type="match status" value="2"/>
</dbReference>
<name>A0ABS2NNT0_9FIRM</name>
<reference evidence="2 3" key="1">
    <citation type="submission" date="2021-01" db="EMBL/GenBank/DDBJ databases">
        <title>Genomic Encyclopedia of Type Strains, Phase IV (KMG-IV): sequencing the most valuable type-strain genomes for metagenomic binning, comparative biology and taxonomic classification.</title>
        <authorList>
            <person name="Goeker M."/>
        </authorList>
    </citation>
    <scope>NUCLEOTIDE SEQUENCE [LARGE SCALE GENOMIC DNA]</scope>
    <source>
        <strain evidence="2 3">DSM 25890</strain>
    </source>
</reference>
<evidence type="ECO:0000259" key="1">
    <source>
        <dbReference type="Pfam" id="PF05193"/>
    </source>
</evidence>
<evidence type="ECO:0000313" key="3">
    <source>
        <dbReference type="Proteomes" id="UP001314796"/>
    </source>
</evidence>
<sequence>MIKHMKEEILKGVNLHTLYVDKFKTNLIKLYFQRPLNQEESTLNGLLPMVLQRGTESFQSSKKLSKELEYLYGAFLDSSVLKKGERHIIDFTLGTADLRFVEDQNLLNDSLKLLNEVINKPLVENGCFKTEYVQQEKNNLEKRIKARLNDKSKYAVERCVEEMCSGENFRLYELGRIEDLEAINEKNLYEYYQQVLETSPIEVVVVSNLQHDVVKDAILDKIQYKRGKLVDIPREKTDSVPKEVKKVTEKMEINQGKLTLGYRTNIPYEDPSYPALMVYTNLLGGGPYSKLFLKVREERSLCYYIYSRMEKFKSLMLISCGIEVSKYDETVKVIQAQLEEIKKGNISDEEMENTKKAMINSVKSMGDNSNALADFYYGQAITKQFIAPEELIDLIKGVKKEEVAAVGEKIMLDTIYFLENKQ</sequence>
<feature type="domain" description="Peptidase M16 C-terminal" evidence="1">
    <location>
        <begin position="183"/>
        <end position="358"/>
    </location>
</feature>
<dbReference type="Pfam" id="PF05193">
    <property type="entry name" value="Peptidase_M16_C"/>
    <property type="match status" value="1"/>
</dbReference>
<dbReference type="PANTHER" id="PTHR11851:SF186">
    <property type="entry name" value="INACTIVE METALLOPROTEASE YMFF-RELATED"/>
    <property type="match status" value="1"/>
</dbReference>
<dbReference type="InterPro" id="IPR050361">
    <property type="entry name" value="MPP/UQCRC_Complex"/>
</dbReference>
<keyword evidence="3" id="KW-1185">Reference proteome</keyword>
<dbReference type="SUPFAM" id="SSF63411">
    <property type="entry name" value="LuxS/MPP-like metallohydrolase"/>
    <property type="match status" value="2"/>
</dbReference>
<dbReference type="EMBL" id="JAFBEE010000005">
    <property type="protein sequence ID" value="MBM7614600.1"/>
    <property type="molecule type" value="Genomic_DNA"/>
</dbReference>
<evidence type="ECO:0000313" key="2">
    <source>
        <dbReference type="EMBL" id="MBM7614600.1"/>
    </source>
</evidence>
<gene>
    <name evidence="2" type="ORF">JOC73_001112</name>
</gene>
<dbReference type="RefSeq" id="WP_204400968.1">
    <property type="nucleotide sequence ID" value="NZ_JAFBEE010000005.1"/>
</dbReference>
<dbReference type="InterPro" id="IPR007863">
    <property type="entry name" value="Peptidase_M16_C"/>
</dbReference>
<dbReference type="PANTHER" id="PTHR11851">
    <property type="entry name" value="METALLOPROTEASE"/>
    <property type="match status" value="1"/>
</dbReference>